<sequence length="100" mass="10754">MSSTTLRIRGYRDKEPRVGQRQQQREIVMKSHLTSLTKAREGKKATGGRGWRPAGDGGSLVVVAAGVVVAVAVVVDVSLVVVIFFFDGDDDAAIRGCGYY</sequence>
<dbReference type="VEuPathDB" id="FungiDB:TEQG_00429"/>
<dbReference type="HOGENOM" id="CLU_2308040_0_0_1"/>
<feature type="transmembrane region" description="Helical" evidence="2">
    <location>
        <begin position="60"/>
        <end position="86"/>
    </location>
</feature>
<evidence type="ECO:0000313" key="3">
    <source>
        <dbReference type="EMBL" id="EGE01376.1"/>
    </source>
</evidence>
<proteinExistence type="predicted"/>
<evidence type="ECO:0000256" key="1">
    <source>
        <dbReference type="SAM" id="MobiDB-lite"/>
    </source>
</evidence>
<dbReference type="EMBL" id="DS995718">
    <property type="protein sequence ID" value="EGE01376.1"/>
    <property type="molecule type" value="Genomic_DNA"/>
</dbReference>
<keyword evidence="2" id="KW-0472">Membrane</keyword>
<keyword evidence="2" id="KW-1133">Transmembrane helix</keyword>
<evidence type="ECO:0000256" key="2">
    <source>
        <dbReference type="SAM" id="Phobius"/>
    </source>
</evidence>
<name>F2PHK8_TRIEC</name>
<evidence type="ECO:0000313" key="4">
    <source>
        <dbReference type="Proteomes" id="UP000009169"/>
    </source>
</evidence>
<keyword evidence="4" id="KW-1185">Reference proteome</keyword>
<dbReference type="AlphaFoldDB" id="F2PHK8"/>
<accession>F2PHK8</accession>
<organism evidence="3 4">
    <name type="scientific">Trichophyton equinum (strain ATCC MYA-4606 / CBS 127.97)</name>
    <name type="common">Horse ringworm fungus</name>
    <dbReference type="NCBI Taxonomy" id="559882"/>
    <lineage>
        <taxon>Eukaryota</taxon>
        <taxon>Fungi</taxon>
        <taxon>Dikarya</taxon>
        <taxon>Ascomycota</taxon>
        <taxon>Pezizomycotina</taxon>
        <taxon>Eurotiomycetes</taxon>
        <taxon>Eurotiomycetidae</taxon>
        <taxon>Onygenales</taxon>
        <taxon>Arthrodermataceae</taxon>
        <taxon>Trichophyton</taxon>
    </lineage>
</organism>
<keyword evidence="2" id="KW-0812">Transmembrane</keyword>
<feature type="region of interest" description="Disordered" evidence="1">
    <location>
        <begin position="1"/>
        <end position="24"/>
    </location>
</feature>
<feature type="compositionally biased region" description="Basic and acidic residues" evidence="1">
    <location>
        <begin position="10"/>
        <end position="24"/>
    </location>
</feature>
<protein>
    <submittedName>
        <fullName evidence="3">Uncharacterized protein</fullName>
    </submittedName>
</protein>
<gene>
    <name evidence="3" type="ORF">TEQG_00429</name>
</gene>
<dbReference type="Proteomes" id="UP000009169">
    <property type="component" value="Unassembled WGS sequence"/>
</dbReference>
<reference evidence="4" key="1">
    <citation type="journal article" date="2012" name="MBio">
        <title>Comparative genome analysis of Trichophyton rubrum and related dermatophytes reveals candidate genes involved in infection.</title>
        <authorList>
            <person name="Martinez D.A."/>
            <person name="Oliver B.G."/>
            <person name="Graeser Y."/>
            <person name="Goldberg J.M."/>
            <person name="Li W."/>
            <person name="Martinez-Rossi N.M."/>
            <person name="Monod M."/>
            <person name="Shelest E."/>
            <person name="Barton R.C."/>
            <person name="Birch E."/>
            <person name="Brakhage A.A."/>
            <person name="Chen Z."/>
            <person name="Gurr S.J."/>
            <person name="Heiman D."/>
            <person name="Heitman J."/>
            <person name="Kosti I."/>
            <person name="Rossi A."/>
            <person name="Saif S."/>
            <person name="Samalova M."/>
            <person name="Saunders C.W."/>
            <person name="Shea T."/>
            <person name="Summerbell R.C."/>
            <person name="Xu J."/>
            <person name="Young S."/>
            <person name="Zeng Q."/>
            <person name="Birren B.W."/>
            <person name="Cuomo C.A."/>
            <person name="White T.C."/>
        </authorList>
    </citation>
    <scope>NUCLEOTIDE SEQUENCE [LARGE SCALE GENOMIC DNA]</scope>
    <source>
        <strain evidence="4">ATCC MYA-4606 / CBS 127.97</strain>
    </source>
</reference>